<dbReference type="InterPro" id="IPR001094">
    <property type="entry name" value="Flavdoxin-like"/>
</dbReference>
<dbReference type="Pfam" id="PF01855">
    <property type="entry name" value="POR_N"/>
    <property type="match status" value="1"/>
</dbReference>
<dbReference type="InterPro" id="IPR036136">
    <property type="entry name" value="Nit/Sulf_reduc_fer-like_dom_sf"/>
</dbReference>
<dbReference type="InterPro" id="IPR050722">
    <property type="entry name" value="Pyruvate:ferred/Flavod_OxRd"/>
</dbReference>
<keyword evidence="2" id="KW-0479">Metal-binding</keyword>
<dbReference type="Pfam" id="PF00258">
    <property type="entry name" value="Flavodoxin_1"/>
    <property type="match status" value="1"/>
</dbReference>
<dbReference type="Gene3D" id="3.40.50.970">
    <property type="match status" value="2"/>
</dbReference>
<evidence type="ECO:0000313" key="9">
    <source>
        <dbReference type="Proteomes" id="UP000789342"/>
    </source>
</evidence>
<dbReference type="InterPro" id="IPR009014">
    <property type="entry name" value="Transketo_C/PFOR_II"/>
</dbReference>
<keyword evidence="1" id="KW-0004">4Fe-4S</keyword>
<dbReference type="GO" id="GO:0016491">
    <property type="term" value="F:oxidoreductase activity"/>
    <property type="evidence" value="ECO:0007669"/>
    <property type="project" value="UniProtKB-KW"/>
</dbReference>
<dbReference type="PROSITE" id="PS50902">
    <property type="entry name" value="FLAVODOXIN_LIKE"/>
    <property type="match status" value="1"/>
</dbReference>
<dbReference type="SUPFAM" id="SSF52218">
    <property type="entry name" value="Flavoproteins"/>
    <property type="match status" value="1"/>
</dbReference>
<evidence type="ECO:0000256" key="1">
    <source>
        <dbReference type="ARBA" id="ARBA00022485"/>
    </source>
</evidence>
<keyword evidence="4" id="KW-0408">Iron</keyword>
<keyword evidence="9" id="KW-1185">Reference proteome</keyword>
<dbReference type="SUPFAM" id="SSF52922">
    <property type="entry name" value="TK C-terminal domain-like"/>
    <property type="match status" value="1"/>
</dbReference>
<dbReference type="GO" id="GO:0006979">
    <property type="term" value="P:response to oxidative stress"/>
    <property type="evidence" value="ECO:0007669"/>
    <property type="project" value="TreeGrafter"/>
</dbReference>
<feature type="domain" description="Flavodoxin-like" evidence="7">
    <location>
        <begin position="768"/>
        <end position="917"/>
    </location>
</feature>
<dbReference type="InterPro" id="IPR002880">
    <property type="entry name" value="Pyrv_Fd/Flavodoxin_OxRdtase_N"/>
</dbReference>
<protein>
    <submittedName>
        <fullName evidence="8">8031_t:CDS:1</fullName>
    </submittedName>
</protein>
<dbReference type="SUPFAM" id="SSF52518">
    <property type="entry name" value="Thiamin diphosphate-binding fold (THDP-binding)"/>
    <property type="match status" value="2"/>
</dbReference>
<evidence type="ECO:0000256" key="3">
    <source>
        <dbReference type="ARBA" id="ARBA00023002"/>
    </source>
</evidence>
<sequence length="1072" mass="119774">MKLAETVAASAAYAVSNVVYVIESNSPKSSALNHSSSAATNELKKYREQGVKNIFDENTEVKILHKDADPFSNLHTSIDNGSLVSVVIPLNSSKDILIPAIPHLYKISNNRCASVVIHVAVDRNPSNNIGDYTDVMALRQTGCALLHSTGTQETTDLTFIAHALSVKVGIPVIHFFDADSRDSSSERIDNPGNNKIKKLITESDVSKYREQLKTTNNPKERYLTTKGSKTNGDDSNEAVSPKNDFFESAEEVFTLFKNETGRSYKALEYIGDVESDSLIVTLGSGSAHLQRVIEREEYLQKVVALQERLKVGMLKVRLYRPWSEKYLFDILPKKIKKVAVLEQVIARTTKWTPLYLDVVAAFQNRTYWTSQVPVIVSGQYGAFDNESIDADVTALFENLSANEPRRNFVIGKEMPSSGQKVNGINGKLVSTDNIPTLEKPYFNMLGEVFSGRLFIANAISKPNVGHKETIESTPEFGFGVLLAKLQKRDKFSETVARVVKDTSITLPDPLLKALSQWLLNKNDAKKSKELGNTAIEHLGKVYKKNASLTEIYNQRDLFSKPANWLVGSDAWMYDIGGSGVHHVLSSGKDINLLIIDTQPYTTRAASDPEKRKKDIGLYAMNYGNAYVASIAVYSSYTQALHALIEAEGYEGPSIVLAYLPYHNEDDTTIKVLKETKLAIDTGYWPLYRWNPALEKEAKEPFTLDSEQIKRELQEFLDRENHLTQLTNSRPELSTTLTNSLESEVKSRQKSLAASAYEKLMNGLTGPSLLILFGSDNGNAEGLAKRLQQGAKARGVNARCMAMDEYPIEDITTEKNVVFVVCTAGQGEFPQNAREFWKVISTTTEISFSDTQFAVFGLGDSKYWPREEDVIYYNKPGKDLYNRLKLLGGNELLDLGLGDDQDDDGYETAFQAWEPELWKALGVELIGTVERKKTDDDMKTESNYLRGTIMEGLEDTSTGALCERDTKLTKFHGIYQQDDRDLREERKEQGLEKAYSFMVRVRVPAGVSTPQQWLEMDKIADTHANGSLKMTTRQAYQLHGVLKRNLKATIKAINRCLLDTLAACGDVNRNVMC</sequence>
<dbReference type="GO" id="GO:0010181">
    <property type="term" value="F:FMN binding"/>
    <property type="evidence" value="ECO:0007669"/>
    <property type="project" value="InterPro"/>
</dbReference>
<dbReference type="InterPro" id="IPR008254">
    <property type="entry name" value="Flavodoxin/NO_synth"/>
</dbReference>
<dbReference type="InterPro" id="IPR029039">
    <property type="entry name" value="Flavoprotein-like_sf"/>
</dbReference>
<dbReference type="Gene3D" id="3.40.50.920">
    <property type="match status" value="1"/>
</dbReference>
<evidence type="ECO:0000256" key="6">
    <source>
        <dbReference type="SAM" id="MobiDB-lite"/>
    </source>
</evidence>
<dbReference type="GO" id="GO:0051539">
    <property type="term" value="F:4 iron, 4 sulfur cluster binding"/>
    <property type="evidence" value="ECO:0007669"/>
    <property type="project" value="UniProtKB-KW"/>
</dbReference>
<dbReference type="FunFam" id="3.40.50.920:FF:000007">
    <property type="entry name" value="Pyruvate:ferredoxin (Flavodoxin) oxidoreductase"/>
    <property type="match status" value="1"/>
</dbReference>
<dbReference type="Gene3D" id="3.90.480.20">
    <property type="match status" value="1"/>
</dbReference>
<keyword evidence="3" id="KW-0560">Oxidoreductase</keyword>
<dbReference type="InterPro" id="IPR029061">
    <property type="entry name" value="THDP-binding"/>
</dbReference>
<dbReference type="FunFam" id="3.40.50.970:FF:000051">
    <property type="entry name" value="Sulfite reductase beta subunit"/>
    <property type="match status" value="1"/>
</dbReference>
<feature type="non-terminal residue" evidence="8">
    <location>
        <position position="1072"/>
    </location>
</feature>
<evidence type="ECO:0000313" key="8">
    <source>
        <dbReference type="EMBL" id="CAG8656192.1"/>
    </source>
</evidence>
<dbReference type="Gene3D" id="3.40.50.360">
    <property type="match status" value="1"/>
</dbReference>
<dbReference type="FunFam" id="3.40.50.360:FF:000016">
    <property type="entry name" value="Sulfite reductase subunit beta"/>
    <property type="match status" value="1"/>
</dbReference>
<evidence type="ECO:0000256" key="2">
    <source>
        <dbReference type="ARBA" id="ARBA00022723"/>
    </source>
</evidence>
<dbReference type="PANTHER" id="PTHR32154">
    <property type="entry name" value="PYRUVATE-FLAVODOXIN OXIDOREDUCTASE-RELATED"/>
    <property type="match status" value="1"/>
</dbReference>
<dbReference type="PANTHER" id="PTHR32154:SF0">
    <property type="entry name" value="PYRUVATE-FLAVODOXIN OXIDOREDUCTASE-RELATED"/>
    <property type="match status" value="1"/>
</dbReference>
<evidence type="ECO:0000256" key="4">
    <source>
        <dbReference type="ARBA" id="ARBA00023004"/>
    </source>
</evidence>
<dbReference type="Proteomes" id="UP000789342">
    <property type="component" value="Unassembled WGS sequence"/>
</dbReference>
<dbReference type="EMBL" id="CAJVPV010010932">
    <property type="protein sequence ID" value="CAG8656192.1"/>
    <property type="molecule type" value="Genomic_DNA"/>
</dbReference>
<proteinExistence type="predicted"/>
<feature type="region of interest" description="Disordered" evidence="6">
    <location>
        <begin position="210"/>
        <end position="241"/>
    </location>
</feature>
<feature type="compositionally biased region" description="Basic and acidic residues" evidence="6">
    <location>
        <begin position="210"/>
        <end position="223"/>
    </location>
</feature>
<dbReference type="OrthoDB" id="1688044at2759"/>
<dbReference type="Pfam" id="PF03460">
    <property type="entry name" value="NIR_SIR_ferr"/>
    <property type="match status" value="1"/>
</dbReference>
<keyword evidence="5" id="KW-0411">Iron-sulfur</keyword>
<organism evidence="8 9">
    <name type="scientific">Acaulospora morrowiae</name>
    <dbReference type="NCBI Taxonomy" id="94023"/>
    <lineage>
        <taxon>Eukaryota</taxon>
        <taxon>Fungi</taxon>
        <taxon>Fungi incertae sedis</taxon>
        <taxon>Mucoromycota</taxon>
        <taxon>Glomeromycotina</taxon>
        <taxon>Glomeromycetes</taxon>
        <taxon>Diversisporales</taxon>
        <taxon>Acaulosporaceae</taxon>
        <taxon>Acaulospora</taxon>
    </lineage>
</organism>
<evidence type="ECO:0000256" key="5">
    <source>
        <dbReference type="ARBA" id="ARBA00023014"/>
    </source>
</evidence>
<accession>A0A9N9DYX7</accession>
<dbReference type="AlphaFoldDB" id="A0A9N9DYX7"/>
<comment type="caution">
    <text evidence="8">The sequence shown here is derived from an EMBL/GenBank/DDBJ whole genome shotgun (WGS) entry which is preliminary data.</text>
</comment>
<dbReference type="GO" id="GO:0046872">
    <property type="term" value="F:metal ion binding"/>
    <property type="evidence" value="ECO:0007669"/>
    <property type="project" value="UniProtKB-KW"/>
</dbReference>
<dbReference type="InterPro" id="IPR005117">
    <property type="entry name" value="NiRdtase/SiRdtase_haem-b_fer"/>
</dbReference>
<evidence type="ECO:0000259" key="7">
    <source>
        <dbReference type="PROSITE" id="PS50902"/>
    </source>
</evidence>
<gene>
    <name evidence="8" type="ORF">AMORRO_LOCUS10199</name>
</gene>
<name>A0A9N9DYX7_9GLOM</name>
<dbReference type="SUPFAM" id="SSF55124">
    <property type="entry name" value="Nitrite/Sulfite reductase N-terminal domain-like"/>
    <property type="match status" value="1"/>
</dbReference>
<reference evidence="8" key="1">
    <citation type="submission" date="2021-06" db="EMBL/GenBank/DDBJ databases">
        <authorList>
            <person name="Kallberg Y."/>
            <person name="Tangrot J."/>
            <person name="Rosling A."/>
        </authorList>
    </citation>
    <scope>NUCLEOTIDE SEQUENCE</scope>
    <source>
        <strain evidence="8">CL551</strain>
    </source>
</reference>
<dbReference type="PRINTS" id="PR00369">
    <property type="entry name" value="FLAVODOXIN"/>
</dbReference>